<comment type="caution">
    <text evidence="8">The sequence shown here is derived from an EMBL/GenBank/DDBJ whole genome shotgun (WGS) entry which is preliminary data.</text>
</comment>
<keyword evidence="9" id="KW-1185">Reference proteome</keyword>
<dbReference type="Proteomes" id="UP001248067">
    <property type="component" value="Unassembled WGS sequence"/>
</dbReference>
<name>A0ABU2E1T6_9BURK</name>
<proteinExistence type="inferred from homology"/>
<dbReference type="SUPFAM" id="SSF51905">
    <property type="entry name" value="FAD/NAD(P)-binding domain"/>
    <property type="match status" value="1"/>
</dbReference>
<dbReference type="RefSeq" id="WP_012431352.1">
    <property type="nucleotide sequence ID" value="NZ_CADFDQ010000009.1"/>
</dbReference>
<keyword evidence="7 8" id="KW-0560">Oxidoreductase</keyword>
<organism evidence="8 9">
    <name type="scientific">Burkholderia pseudomultivorans</name>
    <dbReference type="NCBI Taxonomy" id="1207504"/>
    <lineage>
        <taxon>Bacteria</taxon>
        <taxon>Pseudomonadati</taxon>
        <taxon>Pseudomonadota</taxon>
        <taxon>Betaproteobacteria</taxon>
        <taxon>Burkholderiales</taxon>
        <taxon>Burkholderiaceae</taxon>
        <taxon>Burkholderia</taxon>
        <taxon>Burkholderia cepacia complex</taxon>
    </lineage>
</organism>
<comment type="cofactor">
    <cofactor evidence="1">
        <name>FAD</name>
        <dbReference type="ChEBI" id="CHEBI:57692"/>
    </cofactor>
</comment>
<dbReference type="InterPro" id="IPR036188">
    <property type="entry name" value="FAD/NAD-bd_sf"/>
</dbReference>
<dbReference type="EC" id="1.14.13.59" evidence="8"/>
<dbReference type="PANTHER" id="PTHR42802:SF1">
    <property type="entry name" value="L-ORNITHINE N(5)-MONOOXYGENASE"/>
    <property type="match status" value="1"/>
</dbReference>
<sequence length="441" mass="49301">MHLTSDAVMDLVGIGIGPANLSLAALLRPHQQIKGRFFDKRSEFQWHSGLMLPQAALQVPYLKDLVSLVDPTNELSFLSFLVKHKRLLCFMNANFPQVLRREFNQYYRWACEQIPDLQFDSDIESVDIEGGLLVVKGSGGTQATRNVVLGTGQQPSVPACAKPWLGTTLLHASQYLLNNNPVQSKRVVVVGGGQTGAEVFQHLISNTDAMPASVAWVSRRWNFFPLDESSFTNELYTPEYSDYFYGLSETQRRQLLAEQKLASDGISPSLLESIYRRVYELRNVLGHPCDLHLQPGRELVDVTRNKGGWALELKHAHSGIREALDADVVVLCTGYDYRMPAFLDPIAGRIDTNEGEFVVDEDYSIRWDGPQDCRIYVQNAARSQRGIADPNLGLIPWRCARIINSVAHRAVYDVEVPAPFVSWDARSHSSQGASPSLRMAS</sequence>
<evidence type="ECO:0000313" key="9">
    <source>
        <dbReference type="Proteomes" id="UP001248067"/>
    </source>
</evidence>
<dbReference type="PANTHER" id="PTHR42802">
    <property type="entry name" value="MONOOXYGENASE"/>
    <property type="match status" value="1"/>
</dbReference>
<reference evidence="8 9" key="1">
    <citation type="submission" date="2019-06" db="EMBL/GenBank/DDBJ databases">
        <title>Evolution of Burkholderia multivorans in the lungs of Cystic Fibrosis patients.</title>
        <authorList>
            <person name="Moreira L.M."/>
        </authorList>
    </citation>
    <scope>NUCLEOTIDE SEQUENCE [LARGE SCALE GENOMIC DNA]</scope>
    <source>
        <strain evidence="8 9">VC13239</strain>
    </source>
</reference>
<dbReference type="PRINTS" id="PR00368">
    <property type="entry name" value="FADPNR"/>
</dbReference>
<evidence type="ECO:0000256" key="6">
    <source>
        <dbReference type="ARBA" id="ARBA00022857"/>
    </source>
</evidence>
<gene>
    <name evidence="8" type="primary">iucD</name>
    <name evidence="8" type="ORF">FEQ00_02121</name>
</gene>
<evidence type="ECO:0000313" key="8">
    <source>
        <dbReference type="EMBL" id="MDR8753706.1"/>
    </source>
</evidence>
<dbReference type="InterPro" id="IPR025700">
    <property type="entry name" value="Lys/Orn_oxygenase"/>
</dbReference>
<dbReference type="EMBL" id="VJSY01000013">
    <property type="protein sequence ID" value="MDR8753706.1"/>
    <property type="molecule type" value="Genomic_DNA"/>
</dbReference>
<keyword evidence="4" id="KW-0285">Flavoprotein</keyword>
<dbReference type="Pfam" id="PF13434">
    <property type="entry name" value="Lys_Orn_oxgnase"/>
    <property type="match status" value="1"/>
</dbReference>
<evidence type="ECO:0000256" key="4">
    <source>
        <dbReference type="ARBA" id="ARBA00022630"/>
    </source>
</evidence>
<accession>A0ABU2E1T6</accession>
<protein>
    <submittedName>
        <fullName evidence="8">L-lysine N6-monooxygenase</fullName>
        <ecNumber evidence="8">1.14.13.59</ecNumber>
    </submittedName>
</protein>
<dbReference type="GO" id="GO:0047091">
    <property type="term" value="F:L-lysine 6-monooxygenase (NADPH) activity"/>
    <property type="evidence" value="ECO:0007669"/>
    <property type="project" value="UniProtKB-EC"/>
</dbReference>
<evidence type="ECO:0000256" key="3">
    <source>
        <dbReference type="ARBA" id="ARBA00007588"/>
    </source>
</evidence>
<evidence type="ECO:0000256" key="7">
    <source>
        <dbReference type="ARBA" id="ARBA00023002"/>
    </source>
</evidence>
<evidence type="ECO:0000256" key="2">
    <source>
        <dbReference type="ARBA" id="ARBA00004924"/>
    </source>
</evidence>
<keyword evidence="5" id="KW-0274">FAD</keyword>
<evidence type="ECO:0000256" key="1">
    <source>
        <dbReference type="ARBA" id="ARBA00001974"/>
    </source>
</evidence>
<keyword evidence="6" id="KW-0521">NADP</keyword>
<comment type="pathway">
    <text evidence="2">Siderophore biosynthesis.</text>
</comment>
<dbReference type="Gene3D" id="3.50.50.60">
    <property type="entry name" value="FAD/NAD(P)-binding domain"/>
    <property type="match status" value="1"/>
</dbReference>
<evidence type="ECO:0000256" key="5">
    <source>
        <dbReference type="ARBA" id="ARBA00022827"/>
    </source>
</evidence>
<comment type="similarity">
    <text evidence="3">Belongs to the lysine N(6)-hydroxylase/L-ornithine N(5)-oxygenase family.</text>
</comment>